<dbReference type="HAMAP" id="MF_00140_B">
    <property type="entry name" value="Trp_tRNA_synth_B"/>
    <property type="match status" value="1"/>
</dbReference>
<accession>A0A562SNL0</accession>
<name>A0A562SNL0_9HYPH</name>
<dbReference type="EC" id="6.1.1.2" evidence="8"/>
<feature type="binding site" evidence="8">
    <location>
        <position position="241"/>
    </location>
    <ligand>
        <name>ATP</name>
        <dbReference type="ChEBI" id="CHEBI:30616"/>
    </ligand>
</feature>
<dbReference type="PRINTS" id="PR01039">
    <property type="entry name" value="TRNASYNTHTRP"/>
</dbReference>
<evidence type="ECO:0000256" key="7">
    <source>
        <dbReference type="ARBA" id="ARBA00049929"/>
    </source>
</evidence>
<feature type="binding site" evidence="8">
    <location>
        <begin position="180"/>
        <end position="182"/>
    </location>
    <ligand>
        <name>ATP</name>
        <dbReference type="ChEBI" id="CHEBI:30616"/>
    </ligand>
</feature>
<keyword evidence="5 8" id="KW-0648">Protein biosynthesis</keyword>
<feature type="binding site" evidence="8">
    <location>
        <begin position="250"/>
        <end position="254"/>
    </location>
    <ligand>
        <name>ATP</name>
        <dbReference type="ChEBI" id="CHEBI:30616"/>
    </ligand>
</feature>
<sequence>MHSRLGLPITGATNNPWGPVQPALRIKGNLMSAFHNRVFSGVQPTGNLHLGNYLGAVSRWVPLQDQMETIFCVVDLHAITAGFSAAGELASATREVTAAYIAAGIDPKKSIIFNQSQVREHAELAWIFNCVARMGWLNRMTQFKEKAGKNKENASVGLFAYPNLMAADILAYRATHVPVGDDQKQHLELTRDIAAKFNNDFADRITELGIGVPNPTPSPELPENLYFPLTEPMIAGPATRIMSLRDGTKKMSKSDPSDLSRINLTDDADAISKKIKKAKTDPDALPTETGGLEGRPEADNLVGIYAALTGVSKQDVLKEYGGQQFSAFKPALSDLAVEKLSPMTDEMRRLTDDPTEIDAVLKSGSERASEIAEPVLKDVRQIIGFLDVH</sequence>
<feature type="binding site" evidence="8">
    <location>
        <begin position="51"/>
        <end position="52"/>
    </location>
    <ligand>
        <name>ATP</name>
        <dbReference type="ChEBI" id="CHEBI:30616"/>
    </ligand>
</feature>
<comment type="subcellular location">
    <subcellularLocation>
        <location evidence="8">Cytoplasm</location>
    </subcellularLocation>
</comment>
<evidence type="ECO:0000256" key="2">
    <source>
        <dbReference type="ARBA" id="ARBA00022598"/>
    </source>
</evidence>
<dbReference type="NCBIfam" id="TIGR00233">
    <property type="entry name" value="trpS"/>
    <property type="match status" value="1"/>
</dbReference>
<organism evidence="10 11">
    <name type="scientific">Roseibium hamelinense</name>
    <dbReference type="NCBI Taxonomy" id="150831"/>
    <lineage>
        <taxon>Bacteria</taxon>
        <taxon>Pseudomonadati</taxon>
        <taxon>Pseudomonadota</taxon>
        <taxon>Alphaproteobacteria</taxon>
        <taxon>Hyphomicrobiales</taxon>
        <taxon>Stappiaceae</taxon>
        <taxon>Roseibium</taxon>
    </lineage>
</organism>
<evidence type="ECO:0000256" key="4">
    <source>
        <dbReference type="ARBA" id="ARBA00022840"/>
    </source>
</evidence>
<comment type="caution">
    <text evidence="10">The sequence shown here is derived from an EMBL/GenBank/DDBJ whole genome shotgun (WGS) entry which is preliminary data.</text>
</comment>
<evidence type="ECO:0000256" key="3">
    <source>
        <dbReference type="ARBA" id="ARBA00022741"/>
    </source>
</evidence>
<keyword evidence="6 8" id="KW-0030">Aminoacyl-tRNA synthetase</keyword>
<dbReference type="InterPro" id="IPR002305">
    <property type="entry name" value="aa-tRNA-synth_Ic"/>
</dbReference>
<keyword evidence="3 8" id="KW-0547">Nucleotide-binding</keyword>
<evidence type="ECO:0000256" key="6">
    <source>
        <dbReference type="ARBA" id="ARBA00023146"/>
    </source>
</evidence>
<dbReference type="InterPro" id="IPR014729">
    <property type="entry name" value="Rossmann-like_a/b/a_fold"/>
</dbReference>
<proteinExistence type="inferred from homology"/>
<keyword evidence="11" id="KW-1185">Reference proteome</keyword>
<dbReference type="Gene3D" id="3.40.50.620">
    <property type="entry name" value="HUPs"/>
    <property type="match status" value="1"/>
</dbReference>
<dbReference type="GO" id="GO:0004830">
    <property type="term" value="F:tryptophan-tRNA ligase activity"/>
    <property type="evidence" value="ECO:0007669"/>
    <property type="project" value="UniProtKB-UniRule"/>
</dbReference>
<feature type="binding site" evidence="8">
    <location>
        <position position="168"/>
    </location>
    <ligand>
        <name>L-tryptophan</name>
        <dbReference type="ChEBI" id="CHEBI:57912"/>
    </ligand>
</feature>
<comment type="function">
    <text evidence="8">Catalyzes the attachment of tryptophan to tRNA(Trp).</text>
</comment>
<comment type="catalytic activity">
    <reaction evidence="7 8">
        <text>tRNA(Trp) + L-tryptophan + ATP = L-tryptophyl-tRNA(Trp) + AMP + diphosphate + H(+)</text>
        <dbReference type="Rhea" id="RHEA:24080"/>
        <dbReference type="Rhea" id="RHEA-COMP:9671"/>
        <dbReference type="Rhea" id="RHEA-COMP:9705"/>
        <dbReference type="ChEBI" id="CHEBI:15378"/>
        <dbReference type="ChEBI" id="CHEBI:30616"/>
        <dbReference type="ChEBI" id="CHEBI:33019"/>
        <dbReference type="ChEBI" id="CHEBI:57912"/>
        <dbReference type="ChEBI" id="CHEBI:78442"/>
        <dbReference type="ChEBI" id="CHEBI:78535"/>
        <dbReference type="ChEBI" id="CHEBI:456215"/>
        <dbReference type="EC" id="6.1.1.2"/>
    </reaction>
</comment>
<dbReference type="CDD" id="cd00806">
    <property type="entry name" value="TrpRS_core"/>
    <property type="match status" value="1"/>
</dbReference>
<dbReference type="EMBL" id="VLLF01000008">
    <property type="protein sequence ID" value="TWI82885.1"/>
    <property type="molecule type" value="Genomic_DNA"/>
</dbReference>
<dbReference type="InterPro" id="IPR024109">
    <property type="entry name" value="Trp-tRNA-ligase_bac-type"/>
</dbReference>
<evidence type="ECO:0000313" key="11">
    <source>
        <dbReference type="Proteomes" id="UP000320593"/>
    </source>
</evidence>
<keyword evidence="4 8" id="KW-0067">ATP-binding</keyword>
<feature type="short sequence motif" description="'HIGH' region" evidence="8">
    <location>
        <begin position="44"/>
        <end position="52"/>
    </location>
</feature>
<evidence type="ECO:0000313" key="10">
    <source>
        <dbReference type="EMBL" id="TWI82885.1"/>
    </source>
</evidence>
<feature type="binding site" evidence="8">
    <location>
        <begin position="43"/>
        <end position="45"/>
    </location>
    <ligand>
        <name>ATP</name>
        <dbReference type="ChEBI" id="CHEBI:30616"/>
    </ligand>
</feature>
<dbReference type="PANTHER" id="PTHR43766">
    <property type="entry name" value="TRYPTOPHAN--TRNA LIGASE, MITOCHONDRIAL"/>
    <property type="match status" value="1"/>
</dbReference>
<evidence type="ECO:0000256" key="5">
    <source>
        <dbReference type="ARBA" id="ARBA00022917"/>
    </source>
</evidence>
<dbReference type="GO" id="GO:0005524">
    <property type="term" value="F:ATP binding"/>
    <property type="evidence" value="ECO:0007669"/>
    <property type="project" value="UniProtKB-UniRule"/>
</dbReference>
<dbReference type="InterPro" id="IPR002306">
    <property type="entry name" value="Trp-tRNA-ligase"/>
</dbReference>
<keyword evidence="8" id="KW-0963">Cytoplasm</keyword>
<dbReference type="SUPFAM" id="SSF52374">
    <property type="entry name" value="Nucleotidylyl transferase"/>
    <property type="match status" value="1"/>
</dbReference>
<dbReference type="AlphaFoldDB" id="A0A562SNL0"/>
<dbReference type="InterPro" id="IPR050203">
    <property type="entry name" value="Trp-tRNA_synthetase"/>
</dbReference>
<keyword evidence="2 8" id="KW-0436">Ligase</keyword>
<evidence type="ECO:0000256" key="1">
    <source>
        <dbReference type="ARBA" id="ARBA00005594"/>
    </source>
</evidence>
<dbReference type="PROSITE" id="PS00178">
    <property type="entry name" value="AA_TRNA_LIGASE_I"/>
    <property type="match status" value="1"/>
</dbReference>
<gene>
    <name evidence="8" type="primary">trpS</name>
    <name evidence="10" type="ORF">JM93_03400</name>
</gene>
<evidence type="ECO:0000256" key="8">
    <source>
        <dbReference type="HAMAP-Rule" id="MF_00140"/>
    </source>
</evidence>
<dbReference type="Gene3D" id="1.10.240.10">
    <property type="entry name" value="Tyrosyl-Transfer RNA Synthetase"/>
    <property type="match status" value="1"/>
</dbReference>
<protein>
    <recommendedName>
        <fullName evidence="8">Tryptophan--tRNA ligase</fullName>
        <ecNumber evidence="8">6.1.1.2</ecNumber>
    </recommendedName>
    <alternativeName>
        <fullName evidence="8">Tryptophanyl-tRNA synthetase</fullName>
        <shortName evidence="8">TrpRS</shortName>
    </alternativeName>
</protein>
<comment type="similarity">
    <text evidence="1 8 9">Belongs to the class-I aminoacyl-tRNA synthetase family.</text>
</comment>
<dbReference type="Proteomes" id="UP000320593">
    <property type="component" value="Unassembled WGS sequence"/>
</dbReference>
<evidence type="ECO:0000256" key="9">
    <source>
        <dbReference type="RuleBase" id="RU363036"/>
    </source>
</evidence>
<feature type="short sequence motif" description="'KMSKS' region" evidence="8">
    <location>
        <begin position="250"/>
        <end position="254"/>
    </location>
</feature>
<dbReference type="GO" id="GO:0005829">
    <property type="term" value="C:cytosol"/>
    <property type="evidence" value="ECO:0007669"/>
    <property type="project" value="TreeGrafter"/>
</dbReference>
<dbReference type="GO" id="GO:0006436">
    <property type="term" value="P:tryptophanyl-tRNA aminoacylation"/>
    <property type="evidence" value="ECO:0007669"/>
    <property type="project" value="UniProtKB-UniRule"/>
</dbReference>
<reference evidence="10 11" key="1">
    <citation type="submission" date="2019-07" db="EMBL/GenBank/DDBJ databases">
        <title>Genomic Encyclopedia of Archaeal and Bacterial Type Strains, Phase II (KMG-II): from individual species to whole genera.</title>
        <authorList>
            <person name="Goeker M."/>
        </authorList>
    </citation>
    <scope>NUCLEOTIDE SEQUENCE [LARGE SCALE GENOMIC DNA]</scope>
    <source>
        <strain evidence="10 11">ATCC BAA-252</strain>
    </source>
</reference>
<comment type="subunit">
    <text evidence="8">Homodimer.</text>
</comment>
<dbReference type="Pfam" id="PF00579">
    <property type="entry name" value="tRNA-synt_1b"/>
    <property type="match status" value="1"/>
</dbReference>
<dbReference type="PANTHER" id="PTHR43766:SF1">
    <property type="entry name" value="TRYPTOPHAN--TRNA LIGASE, MITOCHONDRIAL"/>
    <property type="match status" value="1"/>
</dbReference>
<dbReference type="InterPro" id="IPR001412">
    <property type="entry name" value="aa-tRNA-synth_I_CS"/>
</dbReference>